<dbReference type="AlphaFoldDB" id="A0A4R2T2X4"/>
<dbReference type="NCBIfam" id="TIGR00326">
    <property type="entry name" value="eubact_ribD"/>
    <property type="match status" value="1"/>
</dbReference>
<comment type="similarity">
    <text evidence="5 13">In the C-terminal section; belongs to the HTP reductase family.</text>
</comment>
<dbReference type="GO" id="GO:0008270">
    <property type="term" value="F:zinc ion binding"/>
    <property type="evidence" value="ECO:0007669"/>
    <property type="project" value="InterPro"/>
</dbReference>
<dbReference type="CDD" id="cd01284">
    <property type="entry name" value="Riboflavin_deaminase-reductase"/>
    <property type="match status" value="1"/>
</dbReference>
<dbReference type="Proteomes" id="UP000295763">
    <property type="component" value="Unassembled WGS sequence"/>
</dbReference>
<dbReference type="InterPro" id="IPR050765">
    <property type="entry name" value="Riboflavin_Biosynth_HTPR"/>
</dbReference>
<reference evidence="18 19" key="1">
    <citation type="submission" date="2019-03" db="EMBL/GenBank/DDBJ databases">
        <title>Genomic Encyclopedia of Type Strains, Phase IV (KMG-IV): sequencing the most valuable type-strain genomes for metagenomic binning, comparative biology and taxonomic classification.</title>
        <authorList>
            <person name="Goeker M."/>
        </authorList>
    </citation>
    <scope>NUCLEOTIDE SEQUENCE [LARGE SCALE GENOMIC DNA]</scope>
    <source>
        <strain evidence="18 19">DSM 28404</strain>
    </source>
</reference>
<evidence type="ECO:0000256" key="2">
    <source>
        <dbReference type="ARBA" id="ARBA00004882"/>
    </source>
</evidence>
<evidence type="ECO:0000256" key="9">
    <source>
        <dbReference type="ARBA" id="ARBA00022833"/>
    </source>
</evidence>
<dbReference type="EC" id="1.1.1.193" evidence="13"/>
<evidence type="ECO:0000256" key="7">
    <source>
        <dbReference type="ARBA" id="ARBA00022723"/>
    </source>
</evidence>
<keyword evidence="19" id="KW-1185">Reference proteome</keyword>
<feature type="binding site" evidence="15">
    <location>
        <position position="177"/>
    </location>
    <ligand>
        <name>substrate</name>
    </ligand>
</feature>
<evidence type="ECO:0000256" key="15">
    <source>
        <dbReference type="PIRSR" id="PIRSR006769-2"/>
    </source>
</evidence>
<keyword evidence="10 13" id="KW-0521">NADP</keyword>
<evidence type="ECO:0000256" key="12">
    <source>
        <dbReference type="ARBA" id="ARBA00023268"/>
    </source>
</evidence>
<evidence type="ECO:0000256" key="16">
    <source>
        <dbReference type="PIRSR" id="PIRSR006769-3"/>
    </source>
</evidence>
<dbReference type="PANTHER" id="PTHR38011:SF7">
    <property type="entry name" value="2,5-DIAMINO-6-RIBOSYLAMINO-4(3H)-PYRIMIDINONE 5'-PHOSPHATE REDUCTASE"/>
    <property type="match status" value="1"/>
</dbReference>
<keyword evidence="7 13" id="KW-0479">Metal-binding</keyword>
<comment type="cofactor">
    <cofactor evidence="13 16">
        <name>Zn(2+)</name>
        <dbReference type="ChEBI" id="CHEBI:29105"/>
    </cofactor>
    <text evidence="13 16">Binds 1 zinc ion.</text>
</comment>
<feature type="domain" description="CMP/dCMP-type deaminase" evidence="17">
    <location>
        <begin position="7"/>
        <end position="132"/>
    </location>
</feature>
<dbReference type="RefSeq" id="WP_131975912.1">
    <property type="nucleotide sequence ID" value="NZ_SLYB01000007.1"/>
</dbReference>
<feature type="binding site" evidence="16">
    <location>
        <position position="56"/>
    </location>
    <ligand>
        <name>Zn(2+)</name>
        <dbReference type="ChEBI" id="CHEBI:29105"/>
        <note>catalytic</note>
    </ligand>
</feature>
<dbReference type="InterPro" id="IPR004794">
    <property type="entry name" value="Eubact_RibD"/>
</dbReference>
<keyword evidence="12" id="KW-0511">Multifunctional enzyme</keyword>
<dbReference type="NCBIfam" id="NF008052">
    <property type="entry name" value="PRK10786.1"/>
    <property type="match status" value="1"/>
</dbReference>
<evidence type="ECO:0000256" key="3">
    <source>
        <dbReference type="ARBA" id="ARBA00004910"/>
    </source>
</evidence>
<comment type="pathway">
    <text evidence="2 13">Cofactor biosynthesis; riboflavin biosynthesis; 5-amino-6-(D-ribitylamino)uracil from GTP: step 2/4.</text>
</comment>
<feature type="binding site" evidence="15">
    <location>
        <position position="213"/>
    </location>
    <ligand>
        <name>substrate</name>
    </ligand>
</feature>
<evidence type="ECO:0000256" key="8">
    <source>
        <dbReference type="ARBA" id="ARBA00022801"/>
    </source>
</evidence>
<organism evidence="18 19">
    <name type="scientific">Cricetibacter osteomyelitidis</name>
    <dbReference type="NCBI Taxonomy" id="1521931"/>
    <lineage>
        <taxon>Bacteria</taxon>
        <taxon>Pseudomonadati</taxon>
        <taxon>Pseudomonadota</taxon>
        <taxon>Gammaproteobacteria</taxon>
        <taxon>Pasteurellales</taxon>
        <taxon>Pasteurellaceae</taxon>
        <taxon>Cricetibacter</taxon>
    </lineage>
</organism>
<evidence type="ECO:0000256" key="1">
    <source>
        <dbReference type="ARBA" id="ARBA00002151"/>
    </source>
</evidence>
<comment type="pathway">
    <text evidence="3 13">Cofactor biosynthesis; riboflavin biosynthesis; 5-amino-6-(D-ribitylamino)uracil from GTP: step 3/4.</text>
</comment>
<sequence>MPTQFTSQDKQFMQMALDLAVRGQFTTTPNPNVGCILVKNGEVIGQGYHHKAGEPHAEVMALRDAEQRGNDVQGATAYVTLEPCSHFGRTPPCALGLINAKVGKVIASMTDPNPQVAGCGLKMLSEAGIESAVGLLQEKAEAINKGFLKRMRTGLPFVRLKLAMSLDGRTAMASGESKWITGTEARADVQAERAKASAILSTSATVLADDPGLNIRWQQLPEKVRSVYPENSVRQPVRVILDRQHKVPFSAQIFQIPSPVWLVSNSARNEKFTKNLPHLTEILLPENMQNPLLSLMRELGQRQIDTLWVEAGATFAGALIEADLIDELILYIAPKLLGSDARGLCHLPHLTRLVDAPQWKLHSMTQIGQDVKLVYSREYKETE</sequence>
<feature type="binding site" evidence="15">
    <location>
        <position position="163"/>
    </location>
    <ligand>
        <name>NADP(+)</name>
        <dbReference type="ChEBI" id="CHEBI:58349"/>
    </ligand>
</feature>
<comment type="caution">
    <text evidence="18">The sequence shown here is derived from an EMBL/GenBank/DDBJ whole genome shotgun (WGS) entry which is preliminary data.</text>
</comment>
<comment type="catalytic activity">
    <reaction evidence="13">
        <text>2,5-diamino-6-hydroxy-4-(5-phosphoribosylamino)-pyrimidine + H2O + H(+) = 5-amino-6-(5-phospho-D-ribosylamino)uracil + NH4(+)</text>
        <dbReference type="Rhea" id="RHEA:21868"/>
        <dbReference type="ChEBI" id="CHEBI:15377"/>
        <dbReference type="ChEBI" id="CHEBI:15378"/>
        <dbReference type="ChEBI" id="CHEBI:28938"/>
        <dbReference type="ChEBI" id="CHEBI:58453"/>
        <dbReference type="ChEBI" id="CHEBI:58614"/>
        <dbReference type="EC" id="3.5.4.26"/>
    </reaction>
</comment>
<feature type="binding site" evidence="15">
    <location>
        <position position="310"/>
    </location>
    <ligand>
        <name>substrate</name>
    </ligand>
</feature>
<evidence type="ECO:0000313" key="18">
    <source>
        <dbReference type="EMBL" id="TCP95771.1"/>
    </source>
</evidence>
<dbReference type="InterPro" id="IPR024072">
    <property type="entry name" value="DHFR-like_dom_sf"/>
</dbReference>
<dbReference type="EC" id="3.5.4.26" evidence="13"/>
<feature type="binding site" evidence="15">
    <location>
        <begin position="312"/>
        <end position="318"/>
    </location>
    <ligand>
        <name>NADP(+)</name>
        <dbReference type="ChEBI" id="CHEBI:58349"/>
    </ligand>
</feature>
<feature type="binding site" evidence="15">
    <location>
        <position position="193"/>
    </location>
    <ligand>
        <name>substrate</name>
    </ligand>
</feature>
<dbReference type="EMBL" id="SLYB01000007">
    <property type="protein sequence ID" value="TCP95771.1"/>
    <property type="molecule type" value="Genomic_DNA"/>
</dbReference>
<feature type="binding site" evidence="15">
    <location>
        <position position="216"/>
    </location>
    <ligand>
        <name>substrate</name>
    </ligand>
</feature>
<dbReference type="InterPro" id="IPR016193">
    <property type="entry name" value="Cytidine_deaminase-like"/>
</dbReference>
<dbReference type="Pfam" id="PF01872">
    <property type="entry name" value="RibD_C"/>
    <property type="match status" value="1"/>
</dbReference>
<comment type="function">
    <text evidence="1 13">Converts 2,5-diamino-6-(ribosylamino)-4(3h)-pyrimidinone 5'-phosphate into 5-amino-6-(ribosylamino)-2,4(1h,3h)-pyrimidinedione 5'-phosphate.</text>
</comment>
<dbReference type="Pfam" id="PF00383">
    <property type="entry name" value="dCMP_cyt_deam_1"/>
    <property type="match status" value="1"/>
</dbReference>
<evidence type="ECO:0000256" key="6">
    <source>
        <dbReference type="ARBA" id="ARBA00022619"/>
    </source>
</evidence>
<feature type="binding site" evidence="15">
    <location>
        <position position="179"/>
    </location>
    <ligand>
        <name>NADP(+)</name>
        <dbReference type="ChEBI" id="CHEBI:58349"/>
    </ligand>
</feature>
<evidence type="ECO:0000313" key="19">
    <source>
        <dbReference type="Proteomes" id="UP000295763"/>
    </source>
</evidence>
<dbReference type="OrthoDB" id="9800865at2"/>
<feature type="binding site" evidence="16">
    <location>
        <position position="84"/>
    </location>
    <ligand>
        <name>Zn(2+)</name>
        <dbReference type="ChEBI" id="CHEBI:29105"/>
        <note>catalytic</note>
    </ligand>
</feature>
<dbReference type="NCBIfam" id="TIGR00227">
    <property type="entry name" value="ribD_Cterm"/>
    <property type="match status" value="1"/>
</dbReference>
<evidence type="ECO:0000256" key="13">
    <source>
        <dbReference type="PIRNR" id="PIRNR006769"/>
    </source>
</evidence>
<feature type="active site" description="Proton donor" evidence="14">
    <location>
        <position position="58"/>
    </location>
</feature>
<gene>
    <name evidence="18" type="ORF">EDC44_10752</name>
</gene>
<evidence type="ECO:0000256" key="10">
    <source>
        <dbReference type="ARBA" id="ARBA00022857"/>
    </source>
</evidence>
<dbReference type="GO" id="GO:0008703">
    <property type="term" value="F:5-amino-6-(5-phosphoribosylamino)uracil reductase activity"/>
    <property type="evidence" value="ECO:0007669"/>
    <property type="project" value="UniProtKB-EC"/>
</dbReference>
<keyword evidence="9 13" id="KW-0862">Zinc</keyword>
<dbReference type="GO" id="GO:0009231">
    <property type="term" value="P:riboflavin biosynthetic process"/>
    <property type="evidence" value="ECO:0007669"/>
    <property type="project" value="UniProtKB-UniPathway"/>
</dbReference>
<evidence type="ECO:0000259" key="17">
    <source>
        <dbReference type="PROSITE" id="PS51747"/>
    </source>
</evidence>
<dbReference type="GO" id="GO:0050661">
    <property type="term" value="F:NADP binding"/>
    <property type="evidence" value="ECO:0007669"/>
    <property type="project" value="InterPro"/>
</dbReference>
<protein>
    <recommendedName>
        <fullName evidence="13">Riboflavin biosynthesis protein RibD</fullName>
    </recommendedName>
    <domain>
        <recommendedName>
            <fullName evidence="13">Diaminohydroxyphosphoribosylaminopyrimidine deaminase</fullName>
            <shortName evidence="13">DRAP deaminase</shortName>
            <ecNumber evidence="13">3.5.4.26</ecNumber>
        </recommendedName>
        <alternativeName>
            <fullName evidence="13">Riboflavin-specific deaminase</fullName>
        </alternativeName>
    </domain>
    <domain>
        <recommendedName>
            <fullName evidence="13">5-amino-6-(5-phosphoribosylamino)uracil reductase</fullName>
            <ecNumber evidence="13">1.1.1.193</ecNumber>
        </recommendedName>
        <alternativeName>
            <fullName evidence="13">HTP reductase</fullName>
        </alternativeName>
    </domain>
</protein>
<dbReference type="PROSITE" id="PS51747">
    <property type="entry name" value="CYT_DCMP_DEAMINASES_2"/>
    <property type="match status" value="1"/>
</dbReference>
<evidence type="ECO:0000256" key="5">
    <source>
        <dbReference type="ARBA" id="ARBA00007417"/>
    </source>
</evidence>
<dbReference type="Gene3D" id="3.40.140.10">
    <property type="entry name" value="Cytidine Deaminase, domain 2"/>
    <property type="match status" value="1"/>
</dbReference>
<dbReference type="UniPathway" id="UPA00275">
    <property type="reaction ID" value="UER00401"/>
</dbReference>
<dbReference type="Gene3D" id="3.40.430.10">
    <property type="entry name" value="Dihydrofolate Reductase, subunit A"/>
    <property type="match status" value="1"/>
</dbReference>
<dbReference type="InterPro" id="IPR002734">
    <property type="entry name" value="RibDG_C"/>
</dbReference>
<dbReference type="SUPFAM" id="SSF53927">
    <property type="entry name" value="Cytidine deaminase-like"/>
    <property type="match status" value="1"/>
</dbReference>
<dbReference type="GO" id="GO:0008835">
    <property type="term" value="F:diaminohydroxyphosphoribosylaminopyrimidine deaminase activity"/>
    <property type="evidence" value="ECO:0007669"/>
    <property type="project" value="UniProtKB-EC"/>
</dbReference>
<dbReference type="PIRSF" id="PIRSF006769">
    <property type="entry name" value="RibD"/>
    <property type="match status" value="1"/>
</dbReference>
<dbReference type="PANTHER" id="PTHR38011">
    <property type="entry name" value="DIHYDROFOLATE REDUCTASE FAMILY PROTEIN (AFU_ORTHOLOGUE AFUA_8G06820)"/>
    <property type="match status" value="1"/>
</dbReference>
<feature type="binding site" evidence="15">
    <location>
        <position position="209"/>
    </location>
    <ligand>
        <name>NADP(+)</name>
        <dbReference type="ChEBI" id="CHEBI:58349"/>
    </ligand>
</feature>
<dbReference type="InterPro" id="IPR011549">
    <property type="entry name" value="RibD_C"/>
</dbReference>
<keyword evidence="8 13" id="KW-0378">Hydrolase</keyword>
<keyword evidence="6 13" id="KW-0686">Riboflavin biosynthesis</keyword>
<name>A0A4R2T2X4_9PAST</name>
<dbReference type="InterPro" id="IPR002125">
    <property type="entry name" value="CMP_dCMP_dom"/>
</dbReference>
<evidence type="ECO:0000256" key="14">
    <source>
        <dbReference type="PIRSR" id="PIRSR006769-1"/>
    </source>
</evidence>
<dbReference type="PROSITE" id="PS00903">
    <property type="entry name" value="CYT_DCMP_DEAMINASES_1"/>
    <property type="match status" value="1"/>
</dbReference>
<dbReference type="InterPro" id="IPR016192">
    <property type="entry name" value="APOBEC/CMP_deaminase_Zn-bd"/>
</dbReference>
<feature type="binding site" evidence="15">
    <location>
        <position position="205"/>
    </location>
    <ligand>
        <name>NADP(+)</name>
        <dbReference type="ChEBI" id="CHEBI:58349"/>
    </ligand>
</feature>
<evidence type="ECO:0000256" key="4">
    <source>
        <dbReference type="ARBA" id="ARBA00005259"/>
    </source>
</evidence>
<dbReference type="SUPFAM" id="SSF53597">
    <property type="entry name" value="Dihydrofolate reductase-like"/>
    <property type="match status" value="1"/>
</dbReference>
<evidence type="ECO:0000256" key="11">
    <source>
        <dbReference type="ARBA" id="ARBA00023002"/>
    </source>
</evidence>
<comment type="similarity">
    <text evidence="4 13">In the N-terminal section; belongs to the cytidine and deoxycytidylate deaminase family.</text>
</comment>
<dbReference type="FunFam" id="3.40.140.10:FF:000025">
    <property type="entry name" value="Riboflavin biosynthesis protein RibD"/>
    <property type="match status" value="1"/>
</dbReference>
<accession>A0A4R2T2X4</accession>
<comment type="catalytic activity">
    <reaction evidence="13">
        <text>5-amino-6-(5-phospho-D-ribitylamino)uracil + NADP(+) = 5-amino-6-(5-phospho-D-ribosylamino)uracil + NADPH + H(+)</text>
        <dbReference type="Rhea" id="RHEA:17845"/>
        <dbReference type="ChEBI" id="CHEBI:15378"/>
        <dbReference type="ChEBI" id="CHEBI:57783"/>
        <dbReference type="ChEBI" id="CHEBI:58349"/>
        <dbReference type="ChEBI" id="CHEBI:58421"/>
        <dbReference type="ChEBI" id="CHEBI:58453"/>
        <dbReference type="EC" id="1.1.1.193"/>
    </reaction>
</comment>
<proteinExistence type="inferred from homology"/>
<keyword evidence="11 13" id="KW-0560">Oxidoreductase</keyword>
<feature type="binding site" evidence="16">
    <location>
        <position position="93"/>
    </location>
    <ligand>
        <name>Zn(2+)</name>
        <dbReference type="ChEBI" id="CHEBI:29105"/>
        <note>catalytic</note>
    </ligand>
</feature>